<dbReference type="AlphaFoldDB" id="V6MBY6"/>
<gene>
    <name evidence="1" type="ORF">T458_05425</name>
</gene>
<sequence>MYFVSNEHEQNYKKMLLLFPEARKQNPDREYQVACYMRA</sequence>
<keyword evidence="2" id="KW-1185">Reference proteome</keyword>
<comment type="caution">
    <text evidence="1">The sequence shown here is derived from an EMBL/GenBank/DDBJ whole genome shotgun (WGS) entry which is preliminary data.</text>
</comment>
<evidence type="ECO:0000313" key="2">
    <source>
        <dbReference type="Proteomes" id="UP000017973"/>
    </source>
</evidence>
<name>V6MBY6_9BACL</name>
<evidence type="ECO:0000313" key="1">
    <source>
        <dbReference type="EMBL" id="EST55767.1"/>
    </source>
</evidence>
<reference evidence="1 2" key="1">
    <citation type="journal article" date="2014" name="Genome Announc.">
        <title>Draft Genome Sequence of Brevibacillus panacihumi Strain W25, a Halotolerant Hydrocarbon-Degrading Bacterium.</title>
        <authorList>
            <person name="Wang X."/>
            <person name="Jin D."/>
            <person name="Zhou L."/>
            <person name="Wu L."/>
            <person name="An W."/>
            <person name="Chen Y."/>
            <person name="Zhao L."/>
        </authorList>
    </citation>
    <scope>NUCLEOTIDE SEQUENCE [LARGE SCALE GENOMIC DNA]</scope>
    <source>
        <strain evidence="1 2">W25</strain>
    </source>
</reference>
<dbReference type="EMBL" id="AYJU01000002">
    <property type="protein sequence ID" value="EST55767.1"/>
    <property type="molecule type" value="Genomic_DNA"/>
</dbReference>
<dbReference type="HOGENOM" id="CLU_3305853_0_0_9"/>
<organism evidence="1 2">
    <name type="scientific">Brevibacillus panacihumi W25</name>
    <dbReference type="NCBI Taxonomy" id="1408254"/>
    <lineage>
        <taxon>Bacteria</taxon>
        <taxon>Bacillati</taxon>
        <taxon>Bacillota</taxon>
        <taxon>Bacilli</taxon>
        <taxon>Bacillales</taxon>
        <taxon>Paenibacillaceae</taxon>
        <taxon>Brevibacillus</taxon>
    </lineage>
</organism>
<dbReference type="STRING" id="1408254.T458_05425"/>
<protein>
    <submittedName>
        <fullName evidence="1">Uncharacterized protein</fullName>
    </submittedName>
</protein>
<dbReference type="Proteomes" id="UP000017973">
    <property type="component" value="Unassembled WGS sequence"/>
</dbReference>
<proteinExistence type="predicted"/>
<dbReference type="PATRIC" id="fig|1408254.3.peg.1088"/>
<accession>V6MBY6</accession>